<dbReference type="PANTHER" id="PTHR32060">
    <property type="entry name" value="TAIL-SPECIFIC PROTEASE"/>
    <property type="match status" value="1"/>
</dbReference>
<dbReference type="InterPro" id="IPR036034">
    <property type="entry name" value="PDZ_sf"/>
</dbReference>
<feature type="chain" id="PRO_5046661961" evidence="1">
    <location>
        <begin position="23"/>
        <end position="121"/>
    </location>
</feature>
<dbReference type="RefSeq" id="WP_233371744.1">
    <property type="nucleotide sequence ID" value="NZ_JAJTWU010000003.1"/>
</dbReference>
<dbReference type="EMBL" id="JAJTWU010000003">
    <property type="protein sequence ID" value="MCE4554734.1"/>
    <property type="molecule type" value="Genomic_DNA"/>
</dbReference>
<dbReference type="SMART" id="SM00228">
    <property type="entry name" value="PDZ"/>
    <property type="match status" value="1"/>
</dbReference>
<dbReference type="PROSITE" id="PS50106">
    <property type="entry name" value="PDZ"/>
    <property type="match status" value="1"/>
</dbReference>
<dbReference type="SUPFAM" id="SSF50156">
    <property type="entry name" value="PDZ domain-like"/>
    <property type="match status" value="1"/>
</dbReference>
<dbReference type="Gene3D" id="2.30.42.10">
    <property type="match status" value="1"/>
</dbReference>
<comment type="caution">
    <text evidence="3">The sequence shown here is derived from an EMBL/GenBank/DDBJ whole genome shotgun (WGS) entry which is preliminary data.</text>
</comment>
<sequence length="121" mass="12323">MLQPRRAVVALILLAAATLAIAAEGWLGLRSDVEATGGLFDRRIEKVTVASTGPGSPAEAAGVRAGDVIVAINGKALQGMKTGELAQHLQTQAGDKLTLTVRRGGEGAEALQIVVTAAAKK</sequence>
<keyword evidence="4" id="KW-1185">Reference proteome</keyword>
<evidence type="ECO:0000256" key="1">
    <source>
        <dbReference type="SAM" id="SignalP"/>
    </source>
</evidence>
<protein>
    <submittedName>
        <fullName evidence="3">PDZ domain-containing protein</fullName>
    </submittedName>
</protein>
<evidence type="ECO:0000313" key="4">
    <source>
        <dbReference type="Proteomes" id="UP001200741"/>
    </source>
</evidence>
<accession>A0ABS8XPQ6</accession>
<dbReference type="Pfam" id="PF17820">
    <property type="entry name" value="PDZ_6"/>
    <property type="match status" value="1"/>
</dbReference>
<keyword evidence="1" id="KW-0732">Signal</keyword>
<gene>
    <name evidence="3" type="ORF">LXT13_09820</name>
</gene>
<proteinExistence type="predicted"/>
<reference evidence="3 4" key="1">
    <citation type="submission" date="2021-12" db="EMBL/GenBank/DDBJ databases">
        <title>Genome seq of P8.</title>
        <authorList>
            <person name="Seo T."/>
        </authorList>
    </citation>
    <scope>NUCLEOTIDE SEQUENCE [LARGE SCALE GENOMIC DNA]</scope>
    <source>
        <strain evidence="3 4">P8</strain>
    </source>
</reference>
<evidence type="ECO:0000259" key="2">
    <source>
        <dbReference type="PROSITE" id="PS50106"/>
    </source>
</evidence>
<dbReference type="PANTHER" id="PTHR32060:SF22">
    <property type="entry name" value="CARBOXYL-TERMINAL-PROCESSING PEPTIDASE 3, CHLOROPLASTIC"/>
    <property type="match status" value="1"/>
</dbReference>
<evidence type="ECO:0000313" key="3">
    <source>
        <dbReference type="EMBL" id="MCE4554734.1"/>
    </source>
</evidence>
<name>A0ABS8XPQ6_9BURK</name>
<feature type="signal peptide" evidence="1">
    <location>
        <begin position="1"/>
        <end position="22"/>
    </location>
</feature>
<feature type="domain" description="PDZ" evidence="2">
    <location>
        <begin position="16"/>
        <end position="105"/>
    </location>
</feature>
<dbReference type="InterPro" id="IPR041489">
    <property type="entry name" value="PDZ_6"/>
</dbReference>
<dbReference type="Proteomes" id="UP001200741">
    <property type="component" value="Unassembled WGS sequence"/>
</dbReference>
<dbReference type="InterPro" id="IPR001478">
    <property type="entry name" value="PDZ"/>
</dbReference>
<organism evidence="3 4">
    <name type="scientific">Pelomonas cellulosilytica</name>
    <dbReference type="NCBI Taxonomy" id="2906762"/>
    <lineage>
        <taxon>Bacteria</taxon>
        <taxon>Pseudomonadati</taxon>
        <taxon>Pseudomonadota</taxon>
        <taxon>Betaproteobacteria</taxon>
        <taxon>Burkholderiales</taxon>
        <taxon>Sphaerotilaceae</taxon>
        <taxon>Roseateles</taxon>
    </lineage>
</organism>